<dbReference type="EMBL" id="BMFN01000007">
    <property type="protein sequence ID" value="GGF81333.1"/>
    <property type="molecule type" value="Genomic_DNA"/>
</dbReference>
<dbReference type="Proteomes" id="UP000605392">
    <property type="component" value="Unassembled WGS sequence"/>
</dbReference>
<evidence type="ECO:0000313" key="2">
    <source>
        <dbReference type="Proteomes" id="UP000605392"/>
    </source>
</evidence>
<proteinExistence type="predicted"/>
<gene>
    <name evidence="1" type="ORF">GCM10011375_40380</name>
</gene>
<organism evidence="1 2">
    <name type="scientific">Hymenobacter qilianensis</name>
    <dbReference type="NCBI Taxonomy" id="1385715"/>
    <lineage>
        <taxon>Bacteria</taxon>
        <taxon>Pseudomonadati</taxon>
        <taxon>Bacteroidota</taxon>
        <taxon>Cytophagia</taxon>
        <taxon>Cytophagales</taxon>
        <taxon>Hymenobacteraceae</taxon>
        <taxon>Hymenobacter</taxon>
    </lineage>
</organism>
<comment type="caution">
    <text evidence="1">The sequence shown here is derived from an EMBL/GenBank/DDBJ whole genome shotgun (WGS) entry which is preliminary data.</text>
</comment>
<accession>A0ACB5PXD4</accession>
<keyword evidence="2" id="KW-1185">Reference proteome</keyword>
<evidence type="ECO:0000313" key="1">
    <source>
        <dbReference type="EMBL" id="GGF81333.1"/>
    </source>
</evidence>
<sequence length="760" mass="82966">MISQSTKPASGPVNVGQLFALLILLLIGGEYYTLLKSDEVAAARAVQLTPASEVAELTPKEKLAARIAVIKERQRQRKLAKAQMQAEAAGTPSIPTHATEQTLTTRVSSAQAVTKAGQSIKGKLLVRAAKFYGSAGILLRGLLVVASLVLVFVQKTPAEEPGTPKHKKIDPKARQVITAICLGMLLLGAYLLLTIHTFTPGFITFGYPAAAAAVLASGGIAGFLWAGAKRPAFGLTTERKKVVKEDAVYLPTSDGGWITIANPYRGVMVLGGAGAGKTYSIGEPLIIQFAKRNFSGLIYDFKFPVLAEVAQKAIVVADRYKQAEKEKAAKLAASPWGKLQAKLYAKEPVREEPPVQLHIINFRDLTRSERVNPIRALDMPVVAFAEEYSRAIINNLNPSSIKKMEFFDTSAVAYLTAIMWFYKKHYPAYCTIPHVVATAMHKDYRHVLSMLETDLESGDQARSLISAVETKADKQVGAILGTLQVNLTRINSPEVVWVLTPDEENGEGFSLDLNNRVAPKLLCIGNDPTLKETFSPVVSCLITVAIKLMNQQDKHRSYVFLDEAATMYVPGLETLPATARSNKVATIYMTQGFPQMTDLYGKDKMNVMVDNLNNQFYGKTNSLETAKFISELVGREDREMTSTSTGTSQGGSGHRNRSTNQNTSLQERHLVRVQDTVGLQQGEFIGQTVETAQTFFKGTIARNDVTAERFPLHPFATFSAEGLDPAAALSQTVMENFLRVRKEANDIIATYPNTFAGANQ</sequence>
<reference evidence="1 2" key="1">
    <citation type="journal article" date="2019" name="Int. J. Syst. Evol. Microbiol.">
        <title>The Global Catalogue of Microorganisms (GCM) 10K type strain sequencing project: providing services to taxonomists for standard genome sequencing and annotation.</title>
        <authorList>
            <consortium name="The Broad Institute Genomics Platform"/>
            <consortium name="The Broad Institute Genome Sequencing Center for Infectious Disease"/>
            <person name="Wu L."/>
            <person name="Ma J."/>
        </authorList>
    </citation>
    <scope>NUCLEOTIDE SEQUENCE [LARGE SCALE GENOMIC DNA]</scope>
    <source>
        <strain evidence="1 2">CGMCC 1.12720</strain>
    </source>
</reference>
<protein>
    <submittedName>
        <fullName evidence="1">Uncharacterized protein</fullName>
    </submittedName>
</protein>
<name>A0ACB5PXD4_9BACT</name>